<dbReference type="GO" id="GO:0006310">
    <property type="term" value="P:DNA recombination"/>
    <property type="evidence" value="ECO:0007669"/>
    <property type="project" value="UniProtKB-KW"/>
</dbReference>
<dbReference type="GO" id="GO:0003678">
    <property type="term" value="F:DNA helicase activity"/>
    <property type="evidence" value="ECO:0007669"/>
    <property type="project" value="InterPro"/>
</dbReference>
<dbReference type="InterPro" id="IPR005160">
    <property type="entry name" value="Ku_C"/>
</dbReference>
<evidence type="ECO:0000313" key="19">
    <source>
        <dbReference type="EMBL" id="KAG2225369.1"/>
    </source>
</evidence>
<dbReference type="NCBIfam" id="TIGR00578">
    <property type="entry name" value="ku70"/>
    <property type="match status" value="1"/>
</dbReference>
<dbReference type="OrthoDB" id="3249161at2759"/>
<dbReference type="Gene3D" id="1.10.1600.10">
    <property type="match status" value="1"/>
</dbReference>
<dbReference type="Gene3D" id="2.40.290.10">
    <property type="match status" value="1"/>
</dbReference>
<evidence type="ECO:0000256" key="3">
    <source>
        <dbReference type="ARBA" id="ARBA00005240"/>
    </source>
</evidence>
<evidence type="ECO:0000256" key="5">
    <source>
        <dbReference type="ARBA" id="ARBA00022741"/>
    </source>
</evidence>
<dbReference type="GO" id="GO:0006303">
    <property type="term" value="P:double-strand break repair via nonhomologous end joining"/>
    <property type="evidence" value="ECO:0007669"/>
    <property type="project" value="InterPro"/>
</dbReference>
<reference evidence="19 20" key="1">
    <citation type="submission" date="2020-12" db="EMBL/GenBank/DDBJ databases">
        <title>Metabolic potential, ecology and presence of endohyphal bacteria is reflected in genomic diversity of Mucoromycotina.</title>
        <authorList>
            <person name="Muszewska A."/>
            <person name="Okrasinska A."/>
            <person name="Steczkiewicz K."/>
            <person name="Drgas O."/>
            <person name="Orlowska M."/>
            <person name="Perlinska-Lenart U."/>
            <person name="Aleksandrzak-Piekarczyk T."/>
            <person name="Szatraj K."/>
            <person name="Zielenkiewicz U."/>
            <person name="Pilsyk S."/>
            <person name="Malc E."/>
            <person name="Mieczkowski P."/>
            <person name="Kruszewska J.S."/>
            <person name="Biernat P."/>
            <person name="Pawlowska J."/>
        </authorList>
    </citation>
    <scope>NUCLEOTIDE SEQUENCE [LARGE SCALE GENOMIC DNA]</scope>
    <source>
        <strain evidence="19 20">CBS 142.35</strain>
    </source>
</reference>
<dbReference type="GO" id="GO:0042162">
    <property type="term" value="F:telomeric DNA binding"/>
    <property type="evidence" value="ECO:0007669"/>
    <property type="project" value="InterPro"/>
</dbReference>
<accession>A0A8H7VSF5</accession>
<name>A0A8H7VSF5_9FUNG</name>
<dbReference type="GO" id="GO:0005524">
    <property type="term" value="F:ATP binding"/>
    <property type="evidence" value="ECO:0007669"/>
    <property type="project" value="UniProtKB-KW"/>
</dbReference>
<keyword evidence="10" id="KW-0779">Telomere</keyword>
<evidence type="ECO:0000256" key="7">
    <source>
        <dbReference type="ARBA" id="ARBA00022801"/>
    </source>
</evidence>
<evidence type="ECO:0000256" key="8">
    <source>
        <dbReference type="ARBA" id="ARBA00022806"/>
    </source>
</evidence>
<evidence type="ECO:0000256" key="6">
    <source>
        <dbReference type="ARBA" id="ARBA00022763"/>
    </source>
</evidence>
<dbReference type="SMART" id="SM00559">
    <property type="entry name" value="Ku78"/>
    <property type="match status" value="1"/>
</dbReference>
<dbReference type="PIRSF" id="PIRSF003033">
    <property type="entry name" value="Ku70"/>
    <property type="match status" value="1"/>
</dbReference>
<dbReference type="GO" id="GO:0043564">
    <property type="term" value="C:Ku70:Ku80 complex"/>
    <property type="evidence" value="ECO:0007669"/>
    <property type="project" value="InterPro"/>
</dbReference>
<dbReference type="Pfam" id="PF03730">
    <property type="entry name" value="Ku_C"/>
    <property type="match status" value="1"/>
</dbReference>
<evidence type="ECO:0000256" key="9">
    <source>
        <dbReference type="ARBA" id="ARBA00022840"/>
    </source>
</evidence>
<comment type="caution">
    <text evidence="19">The sequence shown here is derived from an EMBL/GenBank/DDBJ whole genome shotgun (WGS) entry which is preliminary data.</text>
</comment>
<comment type="similarity">
    <text evidence="3">Belongs to the ku70 family.</text>
</comment>
<dbReference type="InterPro" id="IPR036361">
    <property type="entry name" value="SAP_dom_sf"/>
</dbReference>
<dbReference type="GO" id="GO:0000781">
    <property type="term" value="C:chromosome, telomeric region"/>
    <property type="evidence" value="ECO:0007669"/>
    <property type="project" value="UniProtKB-SubCell"/>
</dbReference>
<keyword evidence="20" id="KW-1185">Reference proteome</keyword>
<keyword evidence="5" id="KW-0547">Nucleotide-binding</keyword>
<dbReference type="InterPro" id="IPR016194">
    <property type="entry name" value="SPOC-like_C_dom_sf"/>
</dbReference>
<evidence type="ECO:0000256" key="10">
    <source>
        <dbReference type="ARBA" id="ARBA00022895"/>
    </source>
</evidence>
<evidence type="ECO:0000256" key="4">
    <source>
        <dbReference type="ARBA" id="ARBA00021796"/>
    </source>
</evidence>
<dbReference type="InterPro" id="IPR005161">
    <property type="entry name" value="Ku_N"/>
</dbReference>
<dbReference type="Gene3D" id="3.40.50.410">
    <property type="entry name" value="von Willebrand factor, type A domain"/>
    <property type="match status" value="1"/>
</dbReference>
<dbReference type="SUPFAM" id="SSF53300">
    <property type="entry name" value="vWA-like"/>
    <property type="match status" value="1"/>
</dbReference>
<evidence type="ECO:0000256" key="15">
    <source>
        <dbReference type="ARBA" id="ARBA00031811"/>
    </source>
</evidence>
<feature type="region of interest" description="Disordered" evidence="17">
    <location>
        <begin position="539"/>
        <end position="574"/>
    </location>
</feature>
<proteinExistence type="inferred from homology"/>
<evidence type="ECO:0000256" key="17">
    <source>
        <dbReference type="SAM" id="MobiDB-lite"/>
    </source>
</evidence>
<evidence type="ECO:0000259" key="18">
    <source>
        <dbReference type="SMART" id="SM00559"/>
    </source>
</evidence>
<evidence type="ECO:0000256" key="12">
    <source>
        <dbReference type="ARBA" id="ARBA00023172"/>
    </source>
</evidence>
<dbReference type="InterPro" id="IPR027388">
    <property type="entry name" value="Ku70_bridge/pillars_dom_sf"/>
</dbReference>
<dbReference type="Pfam" id="PF03731">
    <property type="entry name" value="Ku_N"/>
    <property type="match status" value="1"/>
</dbReference>
<keyword evidence="14" id="KW-0539">Nucleus</keyword>
<dbReference type="CDD" id="cd00788">
    <property type="entry name" value="KU70"/>
    <property type="match status" value="1"/>
</dbReference>
<dbReference type="AlphaFoldDB" id="A0A8H7VSF5"/>
<gene>
    <name evidence="19" type="ORF">INT45_005613</name>
</gene>
<dbReference type="PANTHER" id="PTHR12604:SF2">
    <property type="entry name" value="X-RAY REPAIR CROSS-COMPLEMENTING PROTEIN 6"/>
    <property type="match status" value="1"/>
</dbReference>
<dbReference type="GO" id="GO:0003690">
    <property type="term" value="F:double-stranded DNA binding"/>
    <property type="evidence" value="ECO:0007669"/>
    <property type="project" value="TreeGrafter"/>
</dbReference>
<keyword evidence="9" id="KW-0067">ATP-binding</keyword>
<dbReference type="GO" id="GO:0000723">
    <property type="term" value="P:telomere maintenance"/>
    <property type="evidence" value="ECO:0007669"/>
    <property type="project" value="InterPro"/>
</dbReference>
<keyword evidence="8" id="KW-0347">Helicase</keyword>
<dbReference type="SUPFAM" id="SSF100939">
    <property type="entry name" value="SPOC domain-like"/>
    <property type="match status" value="1"/>
</dbReference>
<comment type="subcellular location">
    <subcellularLocation>
        <location evidence="2">Chromosome</location>
        <location evidence="2">Telomere</location>
    </subcellularLocation>
    <subcellularLocation>
        <location evidence="1">Nucleus</location>
    </subcellularLocation>
</comment>
<evidence type="ECO:0000256" key="1">
    <source>
        <dbReference type="ARBA" id="ARBA00004123"/>
    </source>
</evidence>
<evidence type="ECO:0000256" key="14">
    <source>
        <dbReference type="ARBA" id="ARBA00023242"/>
    </source>
</evidence>
<organism evidence="19 20">
    <name type="scientific">Circinella minor</name>
    <dbReference type="NCBI Taxonomy" id="1195481"/>
    <lineage>
        <taxon>Eukaryota</taxon>
        <taxon>Fungi</taxon>
        <taxon>Fungi incertae sedis</taxon>
        <taxon>Mucoromycota</taxon>
        <taxon>Mucoromycotina</taxon>
        <taxon>Mucoromycetes</taxon>
        <taxon>Mucorales</taxon>
        <taxon>Lichtheimiaceae</taxon>
        <taxon>Circinella</taxon>
    </lineage>
</organism>
<dbReference type="SUPFAM" id="SSF68906">
    <property type="entry name" value="SAP domain"/>
    <property type="match status" value="1"/>
</dbReference>
<keyword evidence="13" id="KW-0234">DNA repair</keyword>
<keyword evidence="12" id="KW-0233">DNA recombination</keyword>
<dbReference type="Proteomes" id="UP000646827">
    <property type="component" value="Unassembled WGS sequence"/>
</dbReference>
<dbReference type="PANTHER" id="PTHR12604">
    <property type="entry name" value="KU AUTOANTIGEN DNA HELICASE"/>
    <property type="match status" value="1"/>
</dbReference>
<evidence type="ECO:0000256" key="13">
    <source>
        <dbReference type="ARBA" id="ARBA00023204"/>
    </source>
</evidence>
<dbReference type="Gene3D" id="1.10.720.30">
    <property type="entry name" value="SAP domain"/>
    <property type="match status" value="1"/>
</dbReference>
<evidence type="ECO:0000256" key="2">
    <source>
        <dbReference type="ARBA" id="ARBA00004574"/>
    </source>
</evidence>
<dbReference type="InterPro" id="IPR047087">
    <property type="entry name" value="KU70_core_dom"/>
</dbReference>
<dbReference type="CDD" id="cd01458">
    <property type="entry name" value="vWA_ku"/>
    <property type="match status" value="1"/>
</dbReference>
<evidence type="ECO:0000256" key="16">
    <source>
        <dbReference type="PIRSR" id="PIRSR003033-1"/>
    </source>
</evidence>
<dbReference type="InterPro" id="IPR006164">
    <property type="entry name" value="DNA_bd_Ku70/Ku80"/>
</dbReference>
<evidence type="ECO:0000256" key="11">
    <source>
        <dbReference type="ARBA" id="ARBA00023125"/>
    </source>
</evidence>
<protein>
    <recommendedName>
        <fullName evidence="4">ATP-dependent DNA helicase II subunit 1</fullName>
    </recommendedName>
    <alternativeName>
        <fullName evidence="15">ATP-dependent DNA helicase II subunit Ku70</fullName>
    </alternativeName>
</protein>
<sequence length="623" mass="70862">MSYSFSNQFDDDDPVVTDDYKTLLTGHDRILFLIDCGSDMQIPQKDGKIPVKVAFDCVKSVMLNKVFSSDVDEVGVILFGTASQNNAPGHEHVYILQDLDVPSAQKIKEVEAFGSEGDKDLTTEFGVATEEFPLGNVFWTCMEIFSERTKKTGTRRIFLITDQDNPHKKNTNLRNAAIQRAKDLGEIGVEIELFGLNTGGNLFDESLFYNEIMNGYQPTEESDEAQLEQVRAPKGASNNLDELLQRVRRKRPKKRSAFRIPFRLAEGLEIGIRGYNIIIEQSRGQHTWVYTAAEQLQEVETKTTYKCADTEQTLMPDEIKTYWPVAGGQSVFNNDERQKLRRSTDPSLKLLGFMSKDVMRPYRSIFHPYFIYPDESTFEGSTRTFAALLDTMLEQERVGLCVFTPRTNSTTFIVAMIPQREIMNENGIQTQPPGFCLIRLPYADDIREIPPTTIQHATEEQIEGAKGVIDKLYLDQMYDPADYENPTLQLHYAVLQSLALDQKAVEDVPDNTLPKYEILNKRLKDCVPRLESLLNADTEELDAVSSSSRKRKETSNDDAESSQKRARRPLSGSKSIEDCYKDQTLDHCTVPMLKDWVKQQGTYPKSRKADLINQICDILDKRP</sequence>
<dbReference type="InterPro" id="IPR036465">
    <property type="entry name" value="vWFA_dom_sf"/>
</dbReference>
<dbReference type="EMBL" id="JAEPRB010000029">
    <property type="protein sequence ID" value="KAG2225369.1"/>
    <property type="molecule type" value="Genomic_DNA"/>
</dbReference>
<feature type="active site" description="Schiff-base intermediate with DNA; for 5'-deoxyribose-5-phosphate lyase activity" evidence="16">
    <location>
        <position position="21"/>
    </location>
</feature>
<dbReference type="GO" id="GO:0003684">
    <property type="term" value="F:damaged DNA binding"/>
    <property type="evidence" value="ECO:0007669"/>
    <property type="project" value="InterPro"/>
</dbReference>
<feature type="domain" description="Ku" evidence="18">
    <location>
        <begin position="311"/>
        <end position="457"/>
    </location>
</feature>
<dbReference type="Gene3D" id="4.10.970.10">
    <property type="entry name" value="Ku70, bridge and pillars"/>
    <property type="match status" value="1"/>
</dbReference>
<keyword evidence="10" id="KW-0158">Chromosome</keyword>
<keyword evidence="7" id="KW-0378">Hydrolase</keyword>
<dbReference type="GO" id="GO:0016787">
    <property type="term" value="F:hydrolase activity"/>
    <property type="evidence" value="ECO:0007669"/>
    <property type="project" value="UniProtKB-KW"/>
</dbReference>
<evidence type="ECO:0000313" key="20">
    <source>
        <dbReference type="Proteomes" id="UP000646827"/>
    </source>
</evidence>
<keyword evidence="11" id="KW-0238">DNA-binding</keyword>
<keyword evidence="6" id="KW-0227">DNA damage</keyword>
<dbReference type="Pfam" id="PF02735">
    <property type="entry name" value="Ku"/>
    <property type="match status" value="1"/>
</dbReference>
<dbReference type="InterPro" id="IPR006165">
    <property type="entry name" value="Ku70"/>
</dbReference>